<organism evidence="11 12">
    <name type="scientific">Jejubacter calystegiae</name>
    <dbReference type="NCBI Taxonomy" id="2579935"/>
    <lineage>
        <taxon>Bacteria</taxon>
        <taxon>Pseudomonadati</taxon>
        <taxon>Pseudomonadota</taxon>
        <taxon>Gammaproteobacteria</taxon>
        <taxon>Enterobacterales</taxon>
        <taxon>Enterobacteriaceae</taxon>
        <taxon>Jejubacter</taxon>
    </lineage>
</organism>
<accession>A0A4P8YS55</accession>
<comment type="similarity">
    <text evidence="9 10">Belongs to the TrpA family.</text>
</comment>
<dbReference type="GO" id="GO:0005829">
    <property type="term" value="C:cytosol"/>
    <property type="evidence" value="ECO:0007669"/>
    <property type="project" value="TreeGrafter"/>
</dbReference>
<gene>
    <name evidence="9 11" type="primary">trpA</name>
    <name evidence="11" type="ORF">FEM41_19020</name>
</gene>
<keyword evidence="12" id="KW-1185">Reference proteome</keyword>
<proteinExistence type="inferred from homology"/>
<comment type="catalytic activity">
    <reaction evidence="8 9">
        <text>(1S,2R)-1-C-(indol-3-yl)glycerol 3-phosphate + L-serine = D-glyceraldehyde 3-phosphate + L-tryptophan + H2O</text>
        <dbReference type="Rhea" id="RHEA:10532"/>
        <dbReference type="ChEBI" id="CHEBI:15377"/>
        <dbReference type="ChEBI" id="CHEBI:33384"/>
        <dbReference type="ChEBI" id="CHEBI:57912"/>
        <dbReference type="ChEBI" id="CHEBI:58866"/>
        <dbReference type="ChEBI" id="CHEBI:59776"/>
        <dbReference type="EC" id="4.2.1.20"/>
    </reaction>
</comment>
<evidence type="ECO:0000256" key="5">
    <source>
        <dbReference type="ARBA" id="ARBA00022822"/>
    </source>
</evidence>
<keyword evidence="7 9" id="KW-0456">Lyase</keyword>
<dbReference type="UniPathway" id="UPA00035">
    <property type="reaction ID" value="UER00044"/>
</dbReference>
<evidence type="ECO:0000256" key="4">
    <source>
        <dbReference type="ARBA" id="ARBA00022605"/>
    </source>
</evidence>
<dbReference type="OrthoDB" id="9804578at2"/>
<dbReference type="EMBL" id="CP040428">
    <property type="protein sequence ID" value="QCT21592.1"/>
    <property type="molecule type" value="Genomic_DNA"/>
</dbReference>
<dbReference type="HAMAP" id="MF_00131">
    <property type="entry name" value="Trp_synth_alpha"/>
    <property type="match status" value="1"/>
</dbReference>
<dbReference type="RefSeq" id="WP_138097748.1">
    <property type="nucleotide sequence ID" value="NZ_CP040428.1"/>
</dbReference>
<dbReference type="GO" id="GO:0004834">
    <property type="term" value="F:tryptophan synthase activity"/>
    <property type="evidence" value="ECO:0007669"/>
    <property type="project" value="UniProtKB-UniRule"/>
</dbReference>
<comment type="subunit">
    <text evidence="3 9">Tetramer of two alpha and two beta chains.</text>
</comment>
<evidence type="ECO:0000256" key="1">
    <source>
        <dbReference type="ARBA" id="ARBA00003365"/>
    </source>
</evidence>
<evidence type="ECO:0000256" key="7">
    <source>
        <dbReference type="ARBA" id="ARBA00023239"/>
    </source>
</evidence>
<dbReference type="FunFam" id="3.20.20.70:FF:000037">
    <property type="entry name" value="Tryptophan synthase alpha chain"/>
    <property type="match status" value="1"/>
</dbReference>
<dbReference type="Proteomes" id="UP000302163">
    <property type="component" value="Chromosome"/>
</dbReference>
<evidence type="ECO:0000256" key="2">
    <source>
        <dbReference type="ARBA" id="ARBA00004733"/>
    </source>
</evidence>
<dbReference type="KEGG" id="izh:FEM41_19020"/>
<dbReference type="Pfam" id="PF00290">
    <property type="entry name" value="Trp_syntA"/>
    <property type="match status" value="1"/>
</dbReference>
<evidence type="ECO:0000256" key="3">
    <source>
        <dbReference type="ARBA" id="ARBA00011270"/>
    </source>
</evidence>
<evidence type="ECO:0000256" key="10">
    <source>
        <dbReference type="RuleBase" id="RU003662"/>
    </source>
</evidence>
<dbReference type="SUPFAM" id="SSF51366">
    <property type="entry name" value="Ribulose-phoshate binding barrel"/>
    <property type="match status" value="1"/>
</dbReference>
<dbReference type="PANTHER" id="PTHR43406">
    <property type="entry name" value="TRYPTOPHAN SYNTHASE, ALPHA CHAIN"/>
    <property type="match status" value="1"/>
</dbReference>
<keyword evidence="4 9" id="KW-0028">Amino-acid biosynthesis</keyword>
<dbReference type="AlphaFoldDB" id="A0A4P8YS55"/>
<dbReference type="CDD" id="cd04724">
    <property type="entry name" value="Tryptophan_synthase_alpha"/>
    <property type="match status" value="1"/>
</dbReference>
<protein>
    <recommendedName>
        <fullName evidence="9">Tryptophan synthase alpha chain</fullName>
        <ecNumber evidence="9">4.2.1.20</ecNumber>
    </recommendedName>
</protein>
<evidence type="ECO:0000313" key="11">
    <source>
        <dbReference type="EMBL" id="QCT21592.1"/>
    </source>
</evidence>
<dbReference type="PANTHER" id="PTHR43406:SF1">
    <property type="entry name" value="TRYPTOPHAN SYNTHASE ALPHA CHAIN, CHLOROPLASTIC"/>
    <property type="match status" value="1"/>
</dbReference>
<evidence type="ECO:0000313" key="12">
    <source>
        <dbReference type="Proteomes" id="UP000302163"/>
    </source>
</evidence>
<feature type="active site" description="Proton acceptor" evidence="9">
    <location>
        <position position="49"/>
    </location>
</feature>
<evidence type="ECO:0000256" key="8">
    <source>
        <dbReference type="ARBA" id="ARBA00049047"/>
    </source>
</evidence>
<dbReference type="InterPro" id="IPR013785">
    <property type="entry name" value="Aldolase_TIM"/>
</dbReference>
<dbReference type="Gene3D" id="3.20.20.70">
    <property type="entry name" value="Aldolase class I"/>
    <property type="match status" value="1"/>
</dbReference>
<feature type="active site" description="Proton acceptor" evidence="9">
    <location>
        <position position="60"/>
    </location>
</feature>
<dbReference type="PROSITE" id="PS00167">
    <property type="entry name" value="TRP_SYNTHASE_ALPHA"/>
    <property type="match status" value="1"/>
</dbReference>
<dbReference type="InterPro" id="IPR002028">
    <property type="entry name" value="Trp_synthase_suA"/>
</dbReference>
<dbReference type="InterPro" id="IPR011060">
    <property type="entry name" value="RibuloseP-bd_barrel"/>
</dbReference>
<dbReference type="EC" id="4.2.1.20" evidence="9"/>
<reference evidence="11 12" key="1">
    <citation type="submission" date="2019-05" db="EMBL/GenBank/DDBJ databases">
        <title>Complete genome sequence of Izhakiella calystegiae KSNA2, an endophyte isolated from beach morning glory (Calystegia soldanella).</title>
        <authorList>
            <person name="Jiang L."/>
            <person name="Jeong J.C."/>
            <person name="Kim C.Y."/>
            <person name="Kim D.H."/>
            <person name="Kim S.W."/>
            <person name="Lee j."/>
        </authorList>
    </citation>
    <scope>NUCLEOTIDE SEQUENCE [LARGE SCALE GENOMIC DNA]</scope>
    <source>
        <strain evidence="11 12">KSNA2</strain>
    </source>
</reference>
<keyword evidence="5 9" id="KW-0822">Tryptophan biosynthesis</keyword>
<comment type="function">
    <text evidence="1 9">The alpha subunit is responsible for the aldol cleavage of indoleglycerol phosphate to indole and glyceraldehyde 3-phosphate.</text>
</comment>
<evidence type="ECO:0000256" key="9">
    <source>
        <dbReference type="HAMAP-Rule" id="MF_00131"/>
    </source>
</evidence>
<evidence type="ECO:0000256" key="6">
    <source>
        <dbReference type="ARBA" id="ARBA00023141"/>
    </source>
</evidence>
<dbReference type="InterPro" id="IPR018204">
    <property type="entry name" value="Trp_synthase_alpha_AS"/>
</dbReference>
<name>A0A4P8YS55_9ENTR</name>
<comment type="pathway">
    <text evidence="2 9">Amino-acid biosynthesis; L-tryptophan biosynthesis; L-tryptophan from chorismate: step 5/5.</text>
</comment>
<keyword evidence="6 9" id="KW-0057">Aromatic amino acid biosynthesis</keyword>
<sequence>MERYEQLFKQLDARKEGAFVPFVTLGDPSPEQSLKIIDALIEGGADALELGIPFSDPLADGPTIQNATLRAFAAGTTPDQCFEMLAAIRHKYPDIPIGLLMYANLVWNPGIDAFYARCAEVGVDSVLVADVPIEESAPFREAAMRYEVAPIFICPPNADDELLRQLASFGRGYTYLLSRAGVTGAENRASVPLTHLVNKLKEYHAAPPLQGFGISEPSQVKDALDAGAAGAISGSAVVKIIERNLEQPQQMLSELTHFAREMKAATQGR</sequence>
<dbReference type="NCBIfam" id="TIGR00262">
    <property type="entry name" value="trpA"/>
    <property type="match status" value="1"/>
</dbReference>